<protein>
    <submittedName>
        <fullName evidence="1">Uncharacterized protein</fullName>
    </submittedName>
</protein>
<dbReference type="EMBL" id="CAXJIO010000010">
    <property type="protein sequence ID" value="CAL2102222.1"/>
    <property type="molecule type" value="Genomic_DNA"/>
</dbReference>
<gene>
    <name evidence="1" type="ORF">T190423A01A_10785</name>
</gene>
<name>A0ABP1EXL8_9FLAO</name>
<evidence type="ECO:0000313" key="1">
    <source>
        <dbReference type="EMBL" id="CAL2102222.1"/>
    </source>
</evidence>
<sequence>MNTKRNIIALVVLLFVSLSMLATVKYDEGRVQIDGIQLLQDSEDENAYYYLTRFVRLSQKEDGSFEFLCIKYVGEDEQASGGIFHALVEFSLPKETVDAVEAKLKEKVGENAKIVGPVPMRQFTQEGDKGIGKFDVVSSILTNTEGEDAFTSNILTSGFAPLLPNSKAAIAAKLNPAGATLLWESLKGTTSDVSVSVHGYYEAVVKGYNATVSAEASTIYTHYSKIKNFQEGFTRDQMRKITNQMIQDQVLNVEVFDRSEGLGIDTKDMQGIVDVVTEKLIELMFDTKTGWAQKPTEEVAVEANQIKGRQKRGWFSNVFGGKDNTEYYSDNQYVVKRREDVRMNKFYLNLSKSTTIKVPIHTSGNIGGIYEAMKNDDRYFKVVNLADSDFQKRTVHFQIDGGFTDAFNDILNSVSVSFRKKYSEETDDATGDLMFTAKDLKEGKDFKQIIYPRLGIAGSEWLDYNYKISWNLKGEPKPIEIPRGVGMWKTDNTSLMTLVPPFKKKNVEIDADVAGFKESGIRSVVVRFMVVLNKKPTTIRTLVVREGSTQNTSKVKLYHDEGEPIAYQVTWYSKKGKLVEGLKQLEEDYLFLVTPEAEDFNRE</sequence>
<reference evidence="1 2" key="1">
    <citation type="submission" date="2024-05" db="EMBL/GenBank/DDBJ databases">
        <authorList>
            <person name="Duchaud E."/>
        </authorList>
    </citation>
    <scope>NUCLEOTIDE SEQUENCE [LARGE SCALE GENOMIC DNA]</scope>
    <source>
        <strain evidence="1">Ena-SAMPLE-TAB-13-05-2024-13:56:06:370-140308</strain>
    </source>
</reference>
<accession>A0ABP1EXL8</accession>
<dbReference type="Proteomes" id="UP001497527">
    <property type="component" value="Unassembled WGS sequence"/>
</dbReference>
<proteinExistence type="predicted"/>
<organism evidence="1 2">
    <name type="scientific">Tenacibaculum polynesiense</name>
    <dbReference type="NCBI Taxonomy" id="3137857"/>
    <lineage>
        <taxon>Bacteria</taxon>
        <taxon>Pseudomonadati</taxon>
        <taxon>Bacteroidota</taxon>
        <taxon>Flavobacteriia</taxon>
        <taxon>Flavobacteriales</taxon>
        <taxon>Flavobacteriaceae</taxon>
        <taxon>Tenacibaculum</taxon>
    </lineage>
</organism>
<dbReference type="RefSeq" id="WP_348714301.1">
    <property type="nucleotide sequence ID" value="NZ_CAXJIO010000010.1"/>
</dbReference>
<keyword evidence="2" id="KW-1185">Reference proteome</keyword>
<evidence type="ECO:0000313" key="2">
    <source>
        <dbReference type="Proteomes" id="UP001497527"/>
    </source>
</evidence>
<comment type="caution">
    <text evidence="1">The sequence shown here is derived from an EMBL/GenBank/DDBJ whole genome shotgun (WGS) entry which is preliminary data.</text>
</comment>